<sequence length="54" mass="5371">GLGCAGSQKLLAARLGHRTDRGGVRAGPGRLGAGRGVPARRVAHLDGRAGSVDL</sequence>
<evidence type="ECO:0000313" key="1">
    <source>
        <dbReference type="EMBL" id="CAA9288282.1"/>
    </source>
</evidence>
<feature type="non-terminal residue" evidence="1">
    <location>
        <position position="54"/>
    </location>
</feature>
<dbReference type="EMBL" id="CADCTG010000353">
    <property type="protein sequence ID" value="CAA9288282.1"/>
    <property type="molecule type" value="Genomic_DNA"/>
</dbReference>
<name>A0A6J4JVE5_9PROT</name>
<organism evidence="1">
    <name type="scientific">uncultured Acetobacteraceae bacterium</name>
    <dbReference type="NCBI Taxonomy" id="169975"/>
    <lineage>
        <taxon>Bacteria</taxon>
        <taxon>Pseudomonadati</taxon>
        <taxon>Pseudomonadota</taxon>
        <taxon>Alphaproteobacteria</taxon>
        <taxon>Acetobacterales</taxon>
        <taxon>Acetobacteraceae</taxon>
        <taxon>environmental samples</taxon>
    </lineage>
</organism>
<proteinExistence type="predicted"/>
<dbReference type="AlphaFoldDB" id="A0A6J4JVE5"/>
<gene>
    <name evidence="1" type="ORF">AVDCRST_MAG08-4420</name>
</gene>
<feature type="non-terminal residue" evidence="1">
    <location>
        <position position="1"/>
    </location>
</feature>
<protein>
    <submittedName>
        <fullName evidence="1">Uncharacterized protein</fullName>
    </submittedName>
</protein>
<reference evidence="1" key="1">
    <citation type="submission" date="2020-02" db="EMBL/GenBank/DDBJ databases">
        <authorList>
            <person name="Meier V. D."/>
        </authorList>
    </citation>
    <scope>NUCLEOTIDE SEQUENCE</scope>
    <source>
        <strain evidence="1">AVDCRST_MAG08</strain>
    </source>
</reference>
<accession>A0A6J4JVE5</accession>